<dbReference type="AlphaFoldDB" id="W1YHN3"/>
<comment type="caution">
    <text evidence="1">The sequence shown here is derived from an EMBL/GenBank/DDBJ whole genome shotgun (WGS) entry which is preliminary data.</text>
</comment>
<proteinExistence type="predicted"/>
<evidence type="ECO:0000313" key="1">
    <source>
        <dbReference type="EMBL" id="ETJ41220.1"/>
    </source>
</evidence>
<accession>W1YHN3</accession>
<protein>
    <submittedName>
        <fullName evidence="1">Uncharacterized protein</fullName>
    </submittedName>
</protein>
<name>W1YHN3_9ZZZZ</name>
<gene>
    <name evidence="1" type="ORF">Q604_UNBC04853G0001</name>
</gene>
<dbReference type="EMBL" id="AZMM01004853">
    <property type="protein sequence ID" value="ETJ41220.1"/>
    <property type="molecule type" value="Genomic_DNA"/>
</dbReference>
<organism evidence="1">
    <name type="scientific">human gut metagenome</name>
    <dbReference type="NCBI Taxonomy" id="408170"/>
    <lineage>
        <taxon>unclassified sequences</taxon>
        <taxon>metagenomes</taxon>
        <taxon>organismal metagenomes</taxon>
    </lineage>
</organism>
<feature type="non-terminal residue" evidence="1">
    <location>
        <position position="84"/>
    </location>
</feature>
<reference evidence="1" key="1">
    <citation type="submission" date="2013-12" db="EMBL/GenBank/DDBJ databases">
        <title>A Varibaculum cambriense genome reconstructed from a premature infant gut community with otherwise low bacterial novelty that shifts toward anaerobic metabolism during the third week of life.</title>
        <authorList>
            <person name="Brown C.T."/>
            <person name="Sharon I."/>
            <person name="Thomas B.C."/>
            <person name="Castelle C.J."/>
            <person name="Morowitz M.J."/>
            <person name="Banfield J.F."/>
        </authorList>
    </citation>
    <scope>NUCLEOTIDE SEQUENCE</scope>
</reference>
<feature type="non-terminal residue" evidence="1">
    <location>
        <position position="1"/>
    </location>
</feature>
<sequence length="84" mass="9967">ILETSVSCICGYLHFTRDLQYESFYLSQYILQFIIYKNGLSWGSRFTEQYICESFTSTVYSDILLYPLKHFKAHSDINENNQQC</sequence>